<evidence type="ECO:0000259" key="2">
    <source>
        <dbReference type="Pfam" id="PF07589"/>
    </source>
</evidence>
<organism evidence="3">
    <name type="scientific">Vecturithrix granuli</name>
    <dbReference type="NCBI Taxonomy" id="1499967"/>
    <lineage>
        <taxon>Bacteria</taxon>
        <taxon>Candidatus Moduliflexota</taxon>
        <taxon>Candidatus Vecturitrichia</taxon>
        <taxon>Candidatus Vecturitrichales</taxon>
        <taxon>Candidatus Vecturitrichaceae</taxon>
        <taxon>Candidatus Vecturithrix</taxon>
    </lineage>
</organism>
<feature type="chain" id="PRO_5006631653" description="Ice-binding protein C-terminal domain-containing protein" evidence="1">
    <location>
        <begin position="24"/>
        <end position="323"/>
    </location>
</feature>
<dbReference type="InterPro" id="IPR013424">
    <property type="entry name" value="Ice-binding_C"/>
</dbReference>
<dbReference type="NCBIfam" id="TIGR02595">
    <property type="entry name" value="PEP_CTERM"/>
    <property type="match status" value="1"/>
</dbReference>
<reference evidence="3" key="1">
    <citation type="journal article" date="2015" name="PeerJ">
        <title>First genomic representation of candidate bacterial phylum KSB3 points to enhanced environmental sensing as a trigger of wastewater bulking.</title>
        <authorList>
            <person name="Sekiguchi Y."/>
            <person name="Ohashi A."/>
            <person name="Parks D.H."/>
            <person name="Yamauchi T."/>
            <person name="Tyson G.W."/>
            <person name="Hugenholtz P."/>
        </authorList>
    </citation>
    <scope>NUCLEOTIDE SEQUENCE [LARGE SCALE GENOMIC DNA]</scope>
</reference>
<protein>
    <recommendedName>
        <fullName evidence="2">Ice-binding protein C-terminal domain-containing protein</fullName>
    </recommendedName>
</protein>
<evidence type="ECO:0000313" key="4">
    <source>
        <dbReference type="Proteomes" id="UP000030661"/>
    </source>
</evidence>
<dbReference type="AlphaFoldDB" id="A0A0S6W7F2"/>
<dbReference type="Proteomes" id="UP000030661">
    <property type="component" value="Unassembled WGS sequence"/>
</dbReference>
<dbReference type="eggNOG" id="ENOG5033Y0F">
    <property type="taxonomic scope" value="Bacteria"/>
</dbReference>
<dbReference type="EMBL" id="DF820463">
    <property type="protein sequence ID" value="GAK55632.1"/>
    <property type="molecule type" value="Genomic_DNA"/>
</dbReference>
<dbReference type="Pfam" id="PF07589">
    <property type="entry name" value="PEP-CTERM"/>
    <property type="match status" value="1"/>
</dbReference>
<keyword evidence="4" id="KW-1185">Reference proteome</keyword>
<gene>
    <name evidence="3" type="ORF">U27_02466</name>
</gene>
<feature type="signal peptide" evidence="1">
    <location>
        <begin position="1"/>
        <end position="23"/>
    </location>
</feature>
<evidence type="ECO:0000313" key="3">
    <source>
        <dbReference type="EMBL" id="GAK55632.1"/>
    </source>
</evidence>
<feature type="domain" description="Ice-binding protein C-terminal" evidence="2">
    <location>
        <begin position="297"/>
        <end position="320"/>
    </location>
</feature>
<sequence length="323" mass="34398">MKKISVGLIVYVTIFALSSLTNAATLSAIYKFEGLNSATTSFEGLDFTNDGTLWITSAPNSAAKSVFAVDLANEKILSNTQTSLFNPVALASDGTQLFIGNNYKAGYGFDLADKVYAGSIISPEEGITVSASPIFTLGVAGFLGIDAKKTCMEPEGAAYLNEYIYFSCQDSKEVIKVNPATGAVVERYNIGVTVLGVGATEDKLILGDYTNHALLLYDVSIGSVTDSISLASLFIGAESDYEKLTGMAYRVDVENAGKDIRSIPDPDGIAYRNGKIYMTFEHDLRVFEISLNDPPVATPEPGTVLLLGLGLMGLTAGLRKKRA</sequence>
<dbReference type="Gene3D" id="2.130.10.10">
    <property type="entry name" value="YVTN repeat-like/Quinoprotein amine dehydrogenase"/>
    <property type="match status" value="1"/>
</dbReference>
<keyword evidence="1" id="KW-0732">Signal</keyword>
<proteinExistence type="predicted"/>
<dbReference type="InterPro" id="IPR015943">
    <property type="entry name" value="WD40/YVTN_repeat-like_dom_sf"/>
</dbReference>
<accession>A0A0S6W7F2</accession>
<name>A0A0S6W7F2_VECG1</name>
<evidence type="ECO:0000256" key="1">
    <source>
        <dbReference type="SAM" id="SignalP"/>
    </source>
</evidence>
<dbReference type="SUPFAM" id="SSF63825">
    <property type="entry name" value="YWTD domain"/>
    <property type="match status" value="1"/>
</dbReference>
<dbReference type="HOGENOM" id="CLU_911077_0_0_0"/>